<feature type="transmembrane region" description="Helical" evidence="1">
    <location>
        <begin position="99"/>
        <end position="117"/>
    </location>
</feature>
<protein>
    <submittedName>
        <fullName evidence="2">Uncharacterized protein</fullName>
    </submittedName>
</protein>
<feature type="transmembrane region" description="Helical" evidence="1">
    <location>
        <begin position="123"/>
        <end position="141"/>
    </location>
</feature>
<evidence type="ECO:0000313" key="2">
    <source>
        <dbReference type="EMBL" id="MBB6562075.1"/>
    </source>
</evidence>
<feature type="transmembrane region" description="Helical" evidence="1">
    <location>
        <begin position="153"/>
        <end position="171"/>
    </location>
</feature>
<keyword evidence="1" id="KW-0472">Membrane</keyword>
<keyword evidence="1" id="KW-1133">Transmembrane helix</keyword>
<evidence type="ECO:0000256" key="1">
    <source>
        <dbReference type="SAM" id="Phobius"/>
    </source>
</evidence>
<evidence type="ECO:0000313" key="3">
    <source>
        <dbReference type="Proteomes" id="UP000575083"/>
    </source>
</evidence>
<dbReference type="EMBL" id="JACHLK010000011">
    <property type="protein sequence ID" value="MBB6562075.1"/>
    <property type="molecule type" value="Genomic_DNA"/>
</dbReference>
<comment type="caution">
    <text evidence="2">The sequence shown here is derived from an EMBL/GenBank/DDBJ whole genome shotgun (WGS) entry which is preliminary data.</text>
</comment>
<dbReference type="AlphaFoldDB" id="A0A7X0PHJ2"/>
<dbReference type="RefSeq" id="WP_184861738.1">
    <property type="nucleotide sequence ID" value="NZ_JACHLK010000011.1"/>
</dbReference>
<feature type="transmembrane region" description="Helical" evidence="1">
    <location>
        <begin position="46"/>
        <end position="63"/>
    </location>
</feature>
<proteinExistence type="predicted"/>
<sequence>MDATPPAAFIATLADRCYGRLLLPLLLGLLAAVALAQWVDWFTGGMGIWLVLGAAGIGILWHADAQATAAGKPATAHTPVGTPADFAWQGEPWNISRPIAALGLCLLGLVWGGLIGWWTGALWVGAATVAVAPLPIAFLWARGSRRPMPWGDTALAACALLSGVGVLWGLVHAMG</sequence>
<organism evidence="2 3">
    <name type="scientific">Acidovorax soli</name>
    <dbReference type="NCBI Taxonomy" id="592050"/>
    <lineage>
        <taxon>Bacteria</taxon>
        <taxon>Pseudomonadati</taxon>
        <taxon>Pseudomonadota</taxon>
        <taxon>Betaproteobacteria</taxon>
        <taxon>Burkholderiales</taxon>
        <taxon>Comamonadaceae</taxon>
        <taxon>Acidovorax</taxon>
    </lineage>
</organism>
<dbReference type="Proteomes" id="UP000575083">
    <property type="component" value="Unassembled WGS sequence"/>
</dbReference>
<accession>A0A7X0PHJ2</accession>
<gene>
    <name evidence="2" type="ORF">HNP48_004784</name>
</gene>
<name>A0A7X0PHJ2_9BURK</name>
<keyword evidence="1" id="KW-0812">Transmembrane</keyword>
<keyword evidence="3" id="KW-1185">Reference proteome</keyword>
<reference evidence="2 3" key="1">
    <citation type="submission" date="2020-08" db="EMBL/GenBank/DDBJ databases">
        <title>Functional genomics of gut bacteria from endangered species of beetles.</title>
        <authorList>
            <person name="Carlos-Shanley C."/>
        </authorList>
    </citation>
    <scope>NUCLEOTIDE SEQUENCE [LARGE SCALE GENOMIC DNA]</scope>
    <source>
        <strain evidence="2 3">S00198</strain>
    </source>
</reference>